<protein>
    <submittedName>
        <fullName evidence="1">Uncharacterized protein</fullName>
    </submittedName>
</protein>
<reference evidence="1 2" key="1">
    <citation type="submission" date="2019-09" db="EMBL/GenBank/DDBJ databases">
        <authorList>
            <person name="Chandra G."/>
            <person name="Truman W A."/>
        </authorList>
    </citation>
    <scope>NUCLEOTIDE SEQUENCE [LARGE SCALE GENOMIC DNA]</scope>
    <source>
        <strain evidence="1">PS710</strain>
    </source>
</reference>
<organism evidence="1 2">
    <name type="scientific">Pseudomonas fluorescens</name>
    <dbReference type="NCBI Taxonomy" id="294"/>
    <lineage>
        <taxon>Bacteria</taxon>
        <taxon>Pseudomonadati</taxon>
        <taxon>Pseudomonadota</taxon>
        <taxon>Gammaproteobacteria</taxon>
        <taxon>Pseudomonadales</taxon>
        <taxon>Pseudomonadaceae</taxon>
        <taxon>Pseudomonas</taxon>
    </lineage>
</organism>
<sequence>MPMTPADTADWISRTICSMSYVATAVWSARRRTSVATTANPRPYSPAFSASMAAFSDNRLVWSATLTMVTTT</sequence>
<dbReference type="EMBL" id="CABVHW010000089">
    <property type="protein sequence ID" value="VVO45249.1"/>
    <property type="molecule type" value="Genomic_DNA"/>
</dbReference>
<evidence type="ECO:0000313" key="1">
    <source>
        <dbReference type="EMBL" id="VVO45249.1"/>
    </source>
</evidence>
<accession>A0A5E7G0R1</accession>
<dbReference type="AlphaFoldDB" id="A0A5E7G0R1"/>
<evidence type="ECO:0000313" key="2">
    <source>
        <dbReference type="Proteomes" id="UP000381093"/>
    </source>
</evidence>
<dbReference type="Proteomes" id="UP000381093">
    <property type="component" value="Unassembled WGS sequence"/>
</dbReference>
<gene>
    <name evidence="1" type="ORF">PS710_06606</name>
</gene>
<name>A0A5E7G0R1_PSEFL</name>
<proteinExistence type="predicted"/>